<organism evidence="9 10">
    <name type="scientific">Candidatus Nealsonbacteria bacterium CG_4_10_14_0_8_um_filter_35_10</name>
    <dbReference type="NCBI Taxonomy" id="1974683"/>
    <lineage>
        <taxon>Bacteria</taxon>
        <taxon>Candidatus Nealsoniibacteriota</taxon>
    </lineage>
</organism>
<evidence type="ECO:0000256" key="8">
    <source>
        <dbReference type="RuleBase" id="RU003660"/>
    </source>
</evidence>
<dbReference type="PROSITE" id="PS00053">
    <property type="entry name" value="RIBOSOMAL_S8"/>
    <property type="match status" value="1"/>
</dbReference>
<dbReference type="NCBIfam" id="NF001109">
    <property type="entry name" value="PRK00136.1"/>
    <property type="match status" value="1"/>
</dbReference>
<comment type="subunit">
    <text evidence="7">Part of the 30S ribosomal subunit. Contacts proteins S5 and S12.</text>
</comment>
<dbReference type="SUPFAM" id="SSF56047">
    <property type="entry name" value="Ribosomal protein S8"/>
    <property type="match status" value="1"/>
</dbReference>
<dbReference type="GO" id="GO:0019843">
    <property type="term" value="F:rRNA binding"/>
    <property type="evidence" value="ECO:0007669"/>
    <property type="project" value="UniProtKB-UniRule"/>
</dbReference>
<dbReference type="HAMAP" id="MF_01302_B">
    <property type="entry name" value="Ribosomal_uS8_B"/>
    <property type="match status" value="1"/>
</dbReference>
<evidence type="ECO:0000256" key="3">
    <source>
        <dbReference type="ARBA" id="ARBA00022884"/>
    </source>
</evidence>
<dbReference type="Pfam" id="PF00410">
    <property type="entry name" value="Ribosomal_S8"/>
    <property type="match status" value="1"/>
</dbReference>
<dbReference type="EMBL" id="PFLX01000038">
    <property type="protein sequence ID" value="PIY90814.1"/>
    <property type="molecule type" value="Genomic_DNA"/>
</dbReference>
<evidence type="ECO:0000256" key="7">
    <source>
        <dbReference type="HAMAP-Rule" id="MF_01302"/>
    </source>
</evidence>
<dbReference type="GO" id="GO:0006412">
    <property type="term" value="P:translation"/>
    <property type="evidence" value="ECO:0007669"/>
    <property type="project" value="UniProtKB-UniRule"/>
</dbReference>
<dbReference type="Gene3D" id="3.30.1490.10">
    <property type="match status" value="1"/>
</dbReference>
<reference evidence="10" key="1">
    <citation type="submission" date="2017-09" db="EMBL/GenBank/DDBJ databases">
        <title>Depth-based differentiation of microbial function through sediment-hosted aquifers and enrichment of novel symbionts in the deep terrestrial subsurface.</title>
        <authorList>
            <person name="Probst A.J."/>
            <person name="Ladd B."/>
            <person name="Jarett J.K."/>
            <person name="Geller-Mcgrath D.E."/>
            <person name="Sieber C.M.K."/>
            <person name="Emerson J.B."/>
            <person name="Anantharaman K."/>
            <person name="Thomas B.C."/>
            <person name="Malmstrom R."/>
            <person name="Stieglmeier M."/>
            <person name="Klingl A."/>
            <person name="Woyke T."/>
            <person name="Ryan C.M."/>
            <person name="Banfield J.F."/>
        </authorList>
    </citation>
    <scope>NUCLEOTIDE SEQUENCE [LARGE SCALE GENOMIC DNA]</scope>
</reference>
<evidence type="ECO:0000256" key="5">
    <source>
        <dbReference type="ARBA" id="ARBA00023274"/>
    </source>
</evidence>
<dbReference type="FunFam" id="3.30.1370.30:FF:000002">
    <property type="entry name" value="30S ribosomal protein S8"/>
    <property type="match status" value="1"/>
</dbReference>
<dbReference type="Proteomes" id="UP000230055">
    <property type="component" value="Unassembled WGS sequence"/>
</dbReference>
<dbReference type="GO" id="GO:0005737">
    <property type="term" value="C:cytoplasm"/>
    <property type="evidence" value="ECO:0007669"/>
    <property type="project" value="UniProtKB-ARBA"/>
</dbReference>
<keyword evidence="5 7" id="KW-0687">Ribonucleoprotein</keyword>
<gene>
    <name evidence="7" type="primary">rpsH</name>
    <name evidence="9" type="ORF">COY72_01485</name>
</gene>
<comment type="caution">
    <text evidence="9">The sequence shown here is derived from an EMBL/GenBank/DDBJ whole genome shotgun (WGS) entry which is preliminary data.</text>
</comment>
<dbReference type="GO" id="GO:0003735">
    <property type="term" value="F:structural constituent of ribosome"/>
    <property type="evidence" value="ECO:0007669"/>
    <property type="project" value="InterPro"/>
</dbReference>
<dbReference type="AlphaFoldDB" id="A0A2M7R7P0"/>
<protein>
    <recommendedName>
        <fullName evidence="6 7">Small ribosomal subunit protein uS8</fullName>
    </recommendedName>
</protein>
<proteinExistence type="inferred from homology"/>
<evidence type="ECO:0000256" key="6">
    <source>
        <dbReference type="ARBA" id="ARBA00035258"/>
    </source>
</evidence>
<dbReference type="FunFam" id="3.30.1490.10:FF:000001">
    <property type="entry name" value="30S ribosomal protein S8"/>
    <property type="match status" value="1"/>
</dbReference>
<keyword evidence="3 7" id="KW-0694">RNA-binding</keyword>
<accession>A0A2M7R7P0</accession>
<evidence type="ECO:0000313" key="10">
    <source>
        <dbReference type="Proteomes" id="UP000230055"/>
    </source>
</evidence>
<keyword evidence="4 7" id="KW-0689">Ribosomal protein</keyword>
<keyword evidence="2 7" id="KW-0699">rRNA-binding</keyword>
<dbReference type="InterPro" id="IPR035987">
    <property type="entry name" value="Ribosomal_uS8_sf"/>
</dbReference>
<dbReference type="PANTHER" id="PTHR11758">
    <property type="entry name" value="40S RIBOSOMAL PROTEIN S15A"/>
    <property type="match status" value="1"/>
</dbReference>
<dbReference type="GO" id="GO:1990904">
    <property type="term" value="C:ribonucleoprotein complex"/>
    <property type="evidence" value="ECO:0007669"/>
    <property type="project" value="UniProtKB-KW"/>
</dbReference>
<evidence type="ECO:0000256" key="4">
    <source>
        <dbReference type="ARBA" id="ARBA00022980"/>
    </source>
</evidence>
<comment type="function">
    <text evidence="7">One of the primary rRNA binding proteins, it binds directly to 16S rRNA central domain where it helps coordinate assembly of the platform of the 30S subunit.</text>
</comment>
<dbReference type="Gene3D" id="3.30.1370.30">
    <property type="match status" value="1"/>
</dbReference>
<name>A0A2M7R7P0_9BACT</name>
<dbReference type="GO" id="GO:0005840">
    <property type="term" value="C:ribosome"/>
    <property type="evidence" value="ECO:0007669"/>
    <property type="project" value="UniProtKB-KW"/>
</dbReference>
<evidence type="ECO:0000256" key="1">
    <source>
        <dbReference type="ARBA" id="ARBA00006471"/>
    </source>
</evidence>
<evidence type="ECO:0000256" key="2">
    <source>
        <dbReference type="ARBA" id="ARBA00022730"/>
    </source>
</evidence>
<comment type="similarity">
    <text evidence="1 7 8">Belongs to the universal ribosomal protein uS8 family.</text>
</comment>
<evidence type="ECO:0000313" key="9">
    <source>
        <dbReference type="EMBL" id="PIY90814.1"/>
    </source>
</evidence>
<dbReference type="InterPro" id="IPR047863">
    <property type="entry name" value="Ribosomal_uS8_CS"/>
</dbReference>
<sequence length="129" mass="14510">MTDPITDMLNRIRNAQAVLKLTVDVPISKIKLEICQILAREGLIKGFEKKGRKNKKIIQIALQYDGKIPAISGMKRISKPGQKIYLPYKKIRKVKGGYGLSIISTSKGLMTNKEARKKRLGGEVICEVW</sequence>
<dbReference type="InterPro" id="IPR000630">
    <property type="entry name" value="Ribosomal_uS8"/>
</dbReference>